<accession>A0A8H6T826</accession>
<dbReference type="EMBL" id="JACAZF010000002">
    <property type="protein sequence ID" value="KAF7312636.1"/>
    <property type="molecule type" value="Genomic_DNA"/>
</dbReference>
<dbReference type="AlphaFoldDB" id="A0A8H6T826"/>
<name>A0A8H6T826_9AGAR</name>
<gene>
    <name evidence="1" type="ORF">MIND_00277700</name>
</gene>
<reference evidence="1" key="1">
    <citation type="submission" date="2020-05" db="EMBL/GenBank/DDBJ databases">
        <title>Mycena genomes resolve the evolution of fungal bioluminescence.</title>
        <authorList>
            <person name="Tsai I.J."/>
        </authorList>
    </citation>
    <scope>NUCLEOTIDE SEQUENCE</scope>
    <source>
        <strain evidence="1">171206Taipei</strain>
    </source>
</reference>
<dbReference type="InterPro" id="IPR015947">
    <property type="entry name" value="PUA-like_sf"/>
</dbReference>
<dbReference type="RefSeq" id="XP_037224744.1">
    <property type="nucleotide sequence ID" value="XM_037359649.1"/>
</dbReference>
<comment type="caution">
    <text evidence="1">The sequence shown here is derived from an EMBL/GenBank/DDBJ whole genome shotgun (WGS) entry which is preliminary data.</text>
</comment>
<dbReference type="InterPro" id="IPR036987">
    <property type="entry name" value="SRA-YDG_sf"/>
</dbReference>
<protein>
    <submittedName>
        <fullName evidence="1">Uncharacterized protein</fullName>
    </submittedName>
</protein>
<evidence type="ECO:0000313" key="1">
    <source>
        <dbReference type="EMBL" id="KAF7312636.1"/>
    </source>
</evidence>
<sequence>MKLAIQSGSFEEQSASHSLLPSQGMSRFSPRNLKAGCNTTRYRYDGLYIVTKAQCVIGIKEHKICQVVLERIPGQQPLSEDPEYVSLWNLVNAKSGKAKESSSSSFMETGKVAGTTQGFYPIVSGAKLEELFSGASTQKRPLELSYETSAPVLKKTRVDTEAPVPTLEGRKKQMAGYARLPKGVIHSPRSSEPMVYIVLSVICLSMFCKKYPDPGSDF</sequence>
<dbReference type="GeneID" id="59342165"/>
<dbReference type="Proteomes" id="UP000636479">
    <property type="component" value="Unassembled WGS sequence"/>
</dbReference>
<dbReference type="Gene3D" id="2.30.280.10">
    <property type="entry name" value="SRA-YDG"/>
    <property type="match status" value="1"/>
</dbReference>
<dbReference type="SUPFAM" id="SSF88697">
    <property type="entry name" value="PUA domain-like"/>
    <property type="match status" value="1"/>
</dbReference>
<organism evidence="1 2">
    <name type="scientific">Mycena indigotica</name>
    <dbReference type="NCBI Taxonomy" id="2126181"/>
    <lineage>
        <taxon>Eukaryota</taxon>
        <taxon>Fungi</taxon>
        <taxon>Dikarya</taxon>
        <taxon>Basidiomycota</taxon>
        <taxon>Agaricomycotina</taxon>
        <taxon>Agaricomycetes</taxon>
        <taxon>Agaricomycetidae</taxon>
        <taxon>Agaricales</taxon>
        <taxon>Marasmiineae</taxon>
        <taxon>Mycenaceae</taxon>
        <taxon>Mycena</taxon>
    </lineage>
</organism>
<keyword evidence="2" id="KW-1185">Reference proteome</keyword>
<dbReference type="OrthoDB" id="2270193at2759"/>
<proteinExistence type="predicted"/>
<evidence type="ECO:0000313" key="2">
    <source>
        <dbReference type="Proteomes" id="UP000636479"/>
    </source>
</evidence>